<comment type="caution">
    <text evidence="1">The sequence shown here is derived from an EMBL/GenBank/DDBJ whole genome shotgun (WGS) entry which is preliminary data.</text>
</comment>
<keyword evidence="2" id="KW-1185">Reference proteome</keyword>
<proteinExistence type="predicted"/>
<name>A0AAP0IUN5_9MAGN</name>
<evidence type="ECO:0000313" key="1">
    <source>
        <dbReference type="EMBL" id="KAK9122121.1"/>
    </source>
</evidence>
<organism evidence="1 2">
    <name type="scientific">Stephania yunnanensis</name>
    <dbReference type="NCBI Taxonomy" id="152371"/>
    <lineage>
        <taxon>Eukaryota</taxon>
        <taxon>Viridiplantae</taxon>
        <taxon>Streptophyta</taxon>
        <taxon>Embryophyta</taxon>
        <taxon>Tracheophyta</taxon>
        <taxon>Spermatophyta</taxon>
        <taxon>Magnoliopsida</taxon>
        <taxon>Ranunculales</taxon>
        <taxon>Menispermaceae</taxon>
        <taxon>Menispermoideae</taxon>
        <taxon>Cissampelideae</taxon>
        <taxon>Stephania</taxon>
    </lineage>
</organism>
<gene>
    <name evidence="1" type="ORF">Syun_019738</name>
</gene>
<protein>
    <submittedName>
        <fullName evidence="1">Uncharacterized protein</fullName>
    </submittedName>
</protein>
<evidence type="ECO:0000313" key="2">
    <source>
        <dbReference type="Proteomes" id="UP001420932"/>
    </source>
</evidence>
<accession>A0AAP0IUN5</accession>
<dbReference type="Proteomes" id="UP001420932">
    <property type="component" value="Unassembled WGS sequence"/>
</dbReference>
<reference evidence="1 2" key="1">
    <citation type="submission" date="2024-01" db="EMBL/GenBank/DDBJ databases">
        <title>Genome assemblies of Stephania.</title>
        <authorList>
            <person name="Yang L."/>
        </authorList>
    </citation>
    <scope>NUCLEOTIDE SEQUENCE [LARGE SCALE GENOMIC DNA]</scope>
    <source>
        <strain evidence="1">YNDBR</strain>
        <tissue evidence="1">Leaf</tissue>
    </source>
</reference>
<sequence length="95" mass="10914">MKLSASQYFSAFFGAIEGFNDSTFCTFQVTMEKFENVDYGELGFDPHIYGLLTVTMEKFENVDYNELGFDPHIYGLLTVGQFMLAECMMFQVLLE</sequence>
<dbReference type="EMBL" id="JBBNAF010000008">
    <property type="protein sequence ID" value="KAK9122121.1"/>
    <property type="molecule type" value="Genomic_DNA"/>
</dbReference>
<dbReference type="AlphaFoldDB" id="A0AAP0IUN5"/>